<sequence>MQCINLYSSPVHSTCKNCLWFQPRYISAVNHIKYDILLALFLPVIPCDPFARFISISIFFFLYSACLCSAISLSFSIRISFSCSLIFALSSFLVTVKLRRLLFVPVGTEYCFK</sequence>
<feature type="transmembrane region" description="Helical" evidence="1">
    <location>
        <begin position="50"/>
        <end position="73"/>
    </location>
</feature>
<keyword evidence="1" id="KW-1133">Transmembrane helix</keyword>
<dbReference type="Proteomes" id="UP001328107">
    <property type="component" value="Unassembled WGS sequence"/>
</dbReference>
<keyword evidence="1" id="KW-0472">Membrane</keyword>
<evidence type="ECO:0000256" key="1">
    <source>
        <dbReference type="SAM" id="Phobius"/>
    </source>
</evidence>
<organism evidence="2 3">
    <name type="scientific">Pristionchus mayeri</name>
    <dbReference type="NCBI Taxonomy" id="1317129"/>
    <lineage>
        <taxon>Eukaryota</taxon>
        <taxon>Metazoa</taxon>
        <taxon>Ecdysozoa</taxon>
        <taxon>Nematoda</taxon>
        <taxon>Chromadorea</taxon>
        <taxon>Rhabditida</taxon>
        <taxon>Rhabditina</taxon>
        <taxon>Diplogasteromorpha</taxon>
        <taxon>Diplogasteroidea</taxon>
        <taxon>Neodiplogasteridae</taxon>
        <taxon>Pristionchus</taxon>
    </lineage>
</organism>
<dbReference type="EMBL" id="BTRK01000004">
    <property type="protein sequence ID" value="GMR44979.1"/>
    <property type="molecule type" value="Genomic_DNA"/>
</dbReference>
<reference evidence="3" key="1">
    <citation type="submission" date="2022-10" db="EMBL/GenBank/DDBJ databases">
        <title>Genome assembly of Pristionchus species.</title>
        <authorList>
            <person name="Yoshida K."/>
            <person name="Sommer R.J."/>
        </authorList>
    </citation>
    <scope>NUCLEOTIDE SEQUENCE [LARGE SCALE GENOMIC DNA]</scope>
    <source>
        <strain evidence="3">RS5460</strain>
    </source>
</reference>
<name>A0AAN5CIC4_9BILA</name>
<gene>
    <name evidence="2" type="ORF">PMAYCL1PPCAC_15174</name>
</gene>
<feature type="transmembrane region" description="Helical" evidence="1">
    <location>
        <begin position="79"/>
        <end position="96"/>
    </location>
</feature>
<evidence type="ECO:0000313" key="3">
    <source>
        <dbReference type="Proteomes" id="UP001328107"/>
    </source>
</evidence>
<comment type="caution">
    <text evidence="2">The sequence shown here is derived from an EMBL/GenBank/DDBJ whole genome shotgun (WGS) entry which is preliminary data.</text>
</comment>
<protein>
    <submittedName>
        <fullName evidence="2">Uncharacterized protein</fullName>
    </submittedName>
</protein>
<evidence type="ECO:0000313" key="2">
    <source>
        <dbReference type="EMBL" id="GMR44979.1"/>
    </source>
</evidence>
<accession>A0AAN5CIC4</accession>
<keyword evidence="3" id="KW-1185">Reference proteome</keyword>
<dbReference type="AlphaFoldDB" id="A0AAN5CIC4"/>
<proteinExistence type="predicted"/>
<keyword evidence="1" id="KW-0812">Transmembrane</keyword>